<comment type="caution">
    <text evidence="1">The sequence shown here is derived from an EMBL/GenBank/DDBJ whole genome shotgun (WGS) entry which is preliminary data.</text>
</comment>
<organism evidence="1 2">
    <name type="scientific">Acidiferrobacter thiooxydans</name>
    <dbReference type="NCBI Taxonomy" id="163359"/>
    <lineage>
        <taxon>Bacteria</taxon>
        <taxon>Pseudomonadati</taxon>
        <taxon>Pseudomonadota</taxon>
        <taxon>Gammaproteobacteria</taxon>
        <taxon>Acidiferrobacterales</taxon>
        <taxon>Acidiferrobacteraceae</taxon>
        <taxon>Acidiferrobacter</taxon>
    </lineage>
</organism>
<dbReference type="Proteomes" id="UP000253250">
    <property type="component" value="Unassembled WGS sequence"/>
</dbReference>
<keyword evidence="2" id="KW-1185">Reference proteome</keyword>
<dbReference type="AlphaFoldDB" id="A0A1C2G2W3"/>
<dbReference type="EMBL" id="PSYR01000002">
    <property type="protein sequence ID" value="RCN56895.1"/>
    <property type="molecule type" value="Genomic_DNA"/>
</dbReference>
<gene>
    <name evidence="1" type="ORF">C4900_14260</name>
</gene>
<accession>A0A1C2G2W3</accession>
<reference evidence="1 2" key="1">
    <citation type="submission" date="2018-02" db="EMBL/GenBank/DDBJ databases">
        <title>Insights into the biology of acidophilic members of the Acidiferrobacteraceae family derived from comparative genomic analyses.</title>
        <authorList>
            <person name="Issotta F."/>
            <person name="Thyssen C."/>
            <person name="Mena C."/>
            <person name="Moya A."/>
            <person name="Bellenberg S."/>
            <person name="Sproer C."/>
            <person name="Covarrubias P.C."/>
            <person name="Sand W."/>
            <person name="Quatrini R."/>
            <person name="Vera M."/>
        </authorList>
    </citation>
    <scope>NUCLEOTIDE SEQUENCE [LARGE SCALE GENOMIC DNA]</scope>
    <source>
        <strain evidence="2">m-1</strain>
    </source>
</reference>
<protein>
    <submittedName>
        <fullName evidence="1">Uncharacterized protein</fullName>
    </submittedName>
</protein>
<evidence type="ECO:0000313" key="1">
    <source>
        <dbReference type="EMBL" id="RCN56895.1"/>
    </source>
</evidence>
<proteinExistence type="predicted"/>
<sequence>MAAAGGAGMSSGGIMPCETQAAAITDIKTASGAEKPVGMGIEQYRPMTQRASWGADNGKDGGRVGARAARSTGIVGVSGQ</sequence>
<evidence type="ECO:0000313" key="2">
    <source>
        <dbReference type="Proteomes" id="UP000253250"/>
    </source>
</evidence>
<name>A0A1C2G2W3_9GAMM</name>